<feature type="transmembrane region" description="Helical" evidence="1">
    <location>
        <begin position="117"/>
        <end position="139"/>
    </location>
</feature>
<reference evidence="2 3" key="1">
    <citation type="submission" date="2018-10" db="EMBL/GenBank/DDBJ databases">
        <title>A high-quality apple genome assembly.</title>
        <authorList>
            <person name="Hu J."/>
        </authorList>
    </citation>
    <scope>NUCLEOTIDE SEQUENCE [LARGE SCALE GENOMIC DNA]</scope>
    <source>
        <strain evidence="3">cv. HFTH1</strain>
        <tissue evidence="2">Young leaf</tissue>
    </source>
</reference>
<dbReference type="Proteomes" id="UP000290289">
    <property type="component" value="Chromosome 9"/>
</dbReference>
<dbReference type="EMBL" id="RDQH01000335">
    <property type="protein sequence ID" value="RXH89338.1"/>
    <property type="molecule type" value="Genomic_DNA"/>
</dbReference>
<sequence>MPIAASVQGLGVHLRTAKATKSAALSQLADKETNMRTTKSRHENFVCSSWELEIIRFRSDFVSKMLSGVSKEIVGGNEELLLLFPIVCQLLRIRELQANCRALEVEVWLVQMMCGKWIGGMIFLLVGMFTNVLGLDYSYMHVDPVMPVMERLDTKHCVTYKLGKAATMYQIAEETYTTQTAALETAMSTPVFVQGSLNSVCNRYQLLIWAVVYTANEDLESITDTQTELQLMELDAHNFVKFKVQNSHYPNGSLQKESKFFFFNLEDKVVL</sequence>
<accession>A0A498J183</accession>
<keyword evidence="3" id="KW-1185">Reference proteome</keyword>
<protein>
    <submittedName>
        <fullName evidence="2">Uncharacterized protein</fullName>
    </submittedName>
</protein>
<keyword evidence="1" id="KW-0472">Membrane</keyword>
<dbReference type="AlphaFoldDB" id="A0A498J183"/>
<keyword evidence="1" id="KW-1133">Transmembrane helix</keyword>
<gene>
    <name evidence="2" type="ORF">DVH24_031695</name>
</gene>
<name>A0A498J183_MALDO</name>
<evidence type="ECO:0000256" key="1">
    <source>
        <dbReference type="SAM" id="Phobius"/>
    </source>
</evidence>
<evidence type="ECO:0000313" key="2">
    <source>
        <dbReference type="EMBL" id="RXH89338.1"/>
    </source>
</evidence>
<proteinExistence type="predicted"/>
<organism evidence="2 3">
    <name type="scientific">Malus domestica</name>
    <name type="common">Apple</name>
    <name type="synonym">Pyrus malus</name>
    <dbReference type="NCBI Taxonomy" id="3750"/>
    <lineage>
        <taxon>Eukaryota</taxon>
        <taxon>Viridiplantae</taxon>
        <taxon>Streptophyta</taxon>
        <taxon>Embryophyta</taxon>
        <taxon>Tracheophyta</taxon>
        <taxon>Spermatophyta</taxon>
        <taxon>Magnoliopsida</taxon>
        <taxon>eudicotyledons</taxon>
        <taxon>Gunneridae</taxon>
        <taxon>Pentapetalae</taxon>
        <taxon>rosids</taxon>
        <taxon>fabids</taxon>
        <taxon>Rosales</taxon>
        <taxon>Rosaceae</taxon>
        <taxon>Amygdaloideae</taxon>
        <taxon>Maleae</taxon>
        <taxon>Malus</taxon>
    </lineage>
</organism>
<evidence type="ECO:0000313" key="3">
    <source>
        <dbReference type="Proteomes" id="UP000290289"/>
    </source>
</evidence>
<comment type="caution">
    <text evidence="2">The sequence shown here is derived from an EMBL/GenBank/DDBJ whole genome shotgun (WGS) entry which is preliminary data.</text>
</comment>
<keyword evidence="1" id="KW-0812">Transmembrane</keyword>